<feature type="compositionally biased region" description="Polar residues" evidence="5">
    <location>
        <begin position="1588"/>
        <end position="1597"/>
    </location>
</feature>
<evidence type="ECO:0000256" key="2">
    <source>
        <dbReference type="ARBA" id="ARBA00022525"/>
    </source>
</evidence>
<feature type="domain" description="Bacterial Ig" evidence="8">
    <location>
        <begin position="1787"/>
        <end position="1869"/>
    </location>
</feature>
<evidence type="ECO:0000256" key="1">
    <source>
        <dbReference type="ARBA" id="ARBA00022512"/>
    </source>
</evidence>
<feature type="domain" description="Bacterial Ig" evidence="8">
    <location>
        <begin position="977"/>
        <end position="1059"/>
    </location>
</feature>
<accession>A0AAQ3VZ73</accession>
<dbReference type="RefSeq" id="WP_339087823.1">
    <property type="nucleotide sequence ID" value="NZ_CP147246.1"/>
</dbReference>
<feature type="region of interest" description="Disordered" evidence="5">
    <location>
        <begin position="2153"/>
        <end position="2198"/>
    </location>
</feature>
<dbReference type="NCBIfam" id="NF033510">
    <property type="entry name" value="Ca_tandemer"/>
    <property type="match status" value="8"/>
</dbReference>
<feature type="domain" description="Bacterial Ig" evidence="8">
    <location>
        <begin position="1517"/>
        <end position="1599"/>
    </location>
</feature>
<evidence type="ECO:0000256" key="6">
    <source>
        <dbReference type="SAM" id="Phobius"/>
    </source>
</evidence>
<feature type="domain" description="Gram-positive cocci surface proteins LPxTG" evidence="7">
    <location>
        <begin position="2193"/>
        <end position="2233"/>
    </location>
</feature>
<feature type="domain" description="Bacterial Ig" evidence="8">
    <location>
        <begin position="1067"/>
        <end position="1148"/>
    </location>
</feature>
<feature type="domain" description="Bacterial Ig" evidence="8">
    <location>
        <begin position="1157"/>
        <end position="1239"/>
    </location>
</feature>
<keyword evidence="6" id="KW-1133">Transmembrane helix</keyword>
<feature type="domain" description="Bacterial Ig" evidence="8">
    <location>
        <begin position="1980"/>
        <end position="2059"/>
    </location>
</feature>
<feature type="domain" description="Bacterial Ig" evidence="8">
    <location>
        <begin position="539"/>
        <end position="611"/>
    </location>
</feature>
<feature type="domain" description="Bacterial Ig" evidence="8">
    <location>
        <begin position="720"/>
        <end position="787"/>
    </location>
</feature>
<keyword evidence="2" id="KW-0964">Secreted</keyword>
<dbReference type="Proteomes" id="UP000196151">
    <property type="component" value="Chromosome"/>
</dbReference>
<feature type="domain" description="Bacterial Ig" evidence="8">
    <location>
        <begin position="807"/>
        <end position="865"/>
    </location>
</feature>
<keyword evidence="6" id="KW-0472">Membrane</keyword>
<evidence type="ECO:0000256" key="3">
    <source>
        <dbReference type="ARBA" id="ARBA00022729"/>
    </source>
</evidence>
<feature type="domain" description="Bacterial Ig" evidence="8">
    <location>
        <begin position="451"/>
        <end position="521"/>
    </location>
</feature>
<feature type="domain" description="Bacterial Ig" evidence="8">
    <location>
        <begin position="1248"/>
        <end position="1329"/>
    </location>
</feature>
<proteinExistence type="predicted"/>
<reference evidence="10" key="1">
    <citation type="submission" date="2017-05" db="EMBL/GenBank/DDBJ databases">
        <authorList>
            <consortium name="The Broad Institute Genomics Platform"/>
            <consortium name="The Broad Institute Genomic Center for Infectious Diseases"/>
            <person name="Earl A."/>
            <person name="Manson A."/>
            <person name="Schwartman J."/>
            <person name="Gilmore M."/>
            <person name="Abouelleil A."/>
            <person name="Cao P."/>
            <person name="Chapman S."/>
            <person name="Cusick C."/>
            <person name="Shea T."/>
            <person name="Young S."/>
            <person name="Neafsey D."/>
            <person name="Nusbaum C."/>
            <person name="Birren B."/>
        </authorList>
    </citation>
    <scope>NUCLEOTIDE SEQUENCE</scope>
    <source>
        <strain evidence="10">9D6_DIV0238</strain>
    </source>
</reference>
<evidence type="ECO:0000256" key="4">
    <source>
        <dbReference type="ARBA" id="ARBA00023088"/>
    </source>
</evidence>
<dbReference type="EMBL" id="CP147246">
    <property type="protein sequence ID" value="WYJ92776.1"/>
    <property type="molecule type" value="Genomic_DNA"/>
</dbReference>
<feature type="transmembrane region" description="Helical" evidence="6">
    <location>
        <begin position="2206"/>
        <end position="2225"/>
    </location>
</feature>
<feature type="domain" description="Bacterial Ig" evidence="8">
    <location>
        <begin position="1337"/>
        <end position="1419"/>
    </location>
</feature>
<organism evidence="10 11">
    <name type="scientific">Candidatus Enterococcus dunnyi</name>
    <dbReference type="NCBI Taxonomy" id="1834192"/>
    <lineage>
        <taxon>Bacteria</taxon>
        <taxon>Bacillati</taxon>
        <taxon>Bacillota</taxon>
        <taxon>Bacilli</taxon>
        <taxon>Lactobacillales</taxon>
        <taxon>Enterococcaceae</taxon>
        <taxon>Enterococcus</taxon>
    </lineage>
</organism>
<dbReference type="InterPro" id="IPR041498">
    <property type="entry name" value="Big_6"/>
</dbReference>
<evidence type="ECO:0000259" key="7">
    <source>
        <dbReference type="Pfam" id="PF00746"/>
    </source>
</evidence>
<feature type="domain" description="Bacterial Ig" evidence="8">
    <location>
        <begin position="626"/>
        <end position="700"/>
    </location>
</feature>
<name>A0AAQ3VZ73_9ENTE</name>
<dbReference type="Gene3D" id="2.60.40.10">
    <property type="entry name" value="Immunoglobulins"/>
    <property type="match status" value="19"/>
</dbReference>
<feature type="domain" description="Putative adhesive" evidence="9">
    <location>
        <begin position="52"/>
        <end position="343"/>
    </location>
</feature>
<feature type="domain" description="Bacterial Ig" evidence="8">
    <location>
        <begin position="2079"/>
        <end position="2150"/>
    </location>
</feature>
<feature type="region of interest" description="Disordered" evidence="5">
    <location>
        <begin position="1584"/>
        <end position="1632"/>
    </location>
</feature>
<keyword evidence="11" id="KW-1185">Reference proteome</keyword>
<dbReference type="Pfam" id="PF17936">
    <property type="entry name" value="Big_6"/>
    <property type="match status" value="20"/>
</dbReference>
<evidence type="ECO:0000259" key="8">
    <source>
        <dbReference type="Pfam" id="PF17936"/>
    </source>
</evidence>
<feature type="compositionally biased region" description="Low complexity" evidence="5">
    <location>
        <begin position="2179"/>
        <end position="2188"/>
    </location>
</feature>
<feature type="domain" description="Bacterial Ig" evidence="8">
    <location>
        <begin position="887"/>
        <end position="969"/>
    </location>
</feature>
<gene>
    <name evidence="10" type="ORF">A5889_000255</name>
</gene>
<feature type="domain" description="Bacterial Ig" evidence="8">
    <location>
        <begin position="1607"/>
        <end position="1689"/>
    </location>
</feature>
<dbReference type="InterPro" id="IPR013783">
    <property type="entry name" value="Ig-like_fold"/>
</dbReference>
<feature type="domain" description="Bacterial Ig" evidence="8">
    <location>
        <begin position="353"/>
        <end position="433"/>
    </location>
</feature>
<dbReference type="InterPro" id="IPR046762">
    <property type="entry name" value="pAdhesive_17"/>
</dbReference>
<dbReference type="Pfam" id="PF20609">
    <property type="entry name" value="pAdhesive_17"/>
    <property type="match status" value="1"/>
</dbReference>
<feature type="domain" description="Bacterial Ig" evidence="8">
    <location>
        <begin position="1427"/>
        <end position="1509"/>
    </location>
</feature>
<sequence>MKNDQQKKKSTTKSKKQNKYRALSLVMTSSLIIAPLTVPLSFYLPGGITASAAVLDAEILSNISSSNNSGTSAANPWTADGSSQNVDFSISGGELVGGSVITNGTKQAVLAIPNELQGRVSPNGAAQIDTNVTITVGDLTFLTGTLNAVNQLTNLLTDITDGTLGSLTGVTLDLTTVNQKIDALNNLENFGSASFTSNAVLSPDGSYIHANIDDGLGLVLAQNVSSLLQDLKAAVDALNATGSGIASNVVAAGINAALLPVKGTVDTAINAALPLIAIGGSGVNELADASVLGGTTINIPTTVLSPQNLTQDLDAKFVGTVIKADAIDVSLIKTANGVSDIYYAGTAAAVAPPVVTNTTGTSATGYTVTGTATAGNSIAIRNAGGTTIGTGLVDGSGNFTVTIPQGAATANESLNAIAIDGTDESTPTAFTTPADAVVVAPPVVTSTTGTSLTGYTVKGTATAGNTVDIRNGSGNTIASGVADANGDFTITLPSGQATADESLTAVAKDGTNESTPTSFKTPLDVALVVPPVVTSTTGTSATGYTVKGTATAGNTVDIRNIGGTTIGTTTADSNGDFTITIPQGEASANEALTAVAKDGANESLPTPFTTPADAVVVAPPVVTSTTGTSATGYTVKGTATAGNTVDIRNIGGTTIGSATVDANGDFTITIAQGDATALEPLTAVAKDGTNESLPTAFTTPADTVVVAPPVVTSTTGNSTLGYTVKGTATAGDTVDIRNLGGTTIGTATADGNGDFTVTIPQGQAMALEPLTAVAKNGANESLPVSFITPADQIVVVAPPVVTDTTGTAATGYTVKGTAEAGATIEIHNIGGTTIGSGIADGNGDFTVTIPQGQATANEALTAVAIVGTDESLPTAFVTPADPVEVTAPTVDSVTGTSTTGYAIKGTATPGDFIDVKNTGGTVIGTALVDLNGDYTVVIPVGAATPNEQLSAVARDLLGNQSSPTPFTTPADPVEVTAPTVDTVTGTSSTGYTVTGTATPGNTVEIKNIGGTVVGSTIADGSGNYTVLIPVGLAGANQQLSAVAKDLDGNQSSATLFTTPADPVFVAAPTIDTVTGTSSTGYTVTGTATPSNTVEIKNTGGTVIGTAITDLNGNYTVVIPVGLATPNQQLSAIAKDLLGNQSTATPFITPADPVSVTAPTVDTVSGTSATGYTVTGTATPGNTIEIKNTGGTVIGTTIVDGSGNYTVVIPTGQATPNQQLTAVAKDLDGNQSPATPFTTPADPVVVTAPTVDNVTGTSTTGYTVTGKATVGNTVEIRNTGGTVIGSTIADLNGDYTIDLPIGSAAPSQQLAAVAKDLLGNQSTATPFTTPADPVVITAPTVDSVTGTSSTGYTVTGTAPADSTVEVRNTGGTVIGSATADANGDYTITIPTGAASASEQLTATAKDADGNTSPATPFTTPADPVVITAPTVDSVTGTSSTGYTVTGTAPADSTVEVRNTGGTVIGSATADANGDYTITIPTGAASASEQLTATAKDADGNTSPATPFTTPADPVVITAPTVDSVTGTSSTGYTVTGTAPADSTVEVRNTGGTVIGSATADANGDYTITIPTGAASASEQLTATAKDADGNTSPATPFTTPADPVEVTAPTVDSVTGTSSTGYTVTGTTTPGNTVEVKNTGGLVIGSGLADGSGNYTVTLPTGSAVPNEQLTAVAKDGSGNQSPATPFTTPADPVEVAAPTVDSVTGDSSTGYTVTGTAPAGSTVEITNAGGTVIGSATADENGNYTVTIPAGSATPNEQLTATAKDEDGNSSPGTTFTTPADPVAVAAPTVDSVTGTSSTGYTVTGTAPAGSTVEIKNSGGTVIGSATADENGDYTVTIPAGSATPNEQLTATAKDADGNTSPGTTFTTPADPVNVLAPSVDTVTGSSTSGYTVTGKATAGNTVEIRNTNGTVLGTDVADSNGDYTIVLPVGAASAREQLSAVAKDGAGNTSSATPFTTPADPKINIAPPIILDVEGTSLTGYTVFGKTTFGNKVEIYNADGDLLGQAVADGELPTDTNRAAAEGSFTITIPMGMASPNEQLTSIAKDNANNESVPTLFELPADPGATVSAPIVNNVTGTSTTGYTVTGTADPGNTVNLYSDEGMLVGAGQVDENGNYTIAIPKGMVSPRETDTAVAFDEDGNQSLPTEFLIPVDPGSGNGNGNGNNNNGNGNGNGTGNNGLNNNGSGLKTLSSSSRKDLPNNGEIVNNWGLVGALLLGALGIFGLNRRNKKEEE</sequence>
<keyword evidence="4" id="KW-0572">Peptidoglycan-anchor</keyword>
<feature type="domain" description="Bacterial Ig" evidence="8">
    <location>
        <begin position="1877"/>
        <end position="1959"/>
    </location>
</feature>
<feature type="region of interest" description="Disordered" evidence="5">
    <location>
        <begin position="1853"/>
        <end position="1872"/>
    </location>
</feature>
<feature type="region of interest" description="Disordered" evidence="5">
    <location>
        <begin position="1762"/>
        <end position="1781"/>
    </location>
</feature>
<feature type="domain" description="Bacterial Ig" evidence="8">
    <location>
        <begin position="1707"/>
        <end position="1779"/>
    </location>
</feature>
<reference evidence="10" key="2">
    <citation type="submission" date="2024-03" db="EMBL/GenBank/DDBJ databases">
        <title>The Genome Sequence of Enterococcus sp. DIV0238c.</title>
        <authorList>
            <consortium name="The Broad Institute Genomics Platform"/>
            <consortium name="The Broad Institute Microbial Omics Core"/>
            <consortium name="The Broad Institute Genomic Center for Infectious Diseases"/>
            <person name="Earl A."/>
            <person name="Manson A."/>
            <person name="Gilmore M."/>
            <person name="Schwartman J."/>
            <person name="Shea T."/>
            <person name="Abouelleil A."/>
            <person name="Cao P."/>
            <person name="Chapman S."/>
            <person name="Cusick C."/>
            <person name="Young S."/>
            <person name="Neafsey D."/>
            <person name="Nusbaum C."/>
            <person name="Birren B."/>
        </authorList>
    </citation>
    <scope>NUCLEOTIDE SEQUENCE</scope>
    <source>
        <strain evidence="10">9D6_DIV0238</strain>
    </source>
</reference>
<dbReference type="InterPro" id="IPR019931">
    <property type="entry name" value="LPXTG_anchor"/>
</dbReference>
<feature type="compositionally biased region" description="Polar residues" evidence="5">
    <location>
        <begin position="1858"/>
        <end position="1868"/>
    </location>
</feature>
<dbReference type="Pfam" id="PF00746">
    <property type="entry name" value="Gram_pos_anchor"/>
    <property type="match status" value="1"/>
</dbReference>
<evidence type="ECO:0000313" key="10">
    <source>
        <dbReference type="EMBL" id="WYJ92776.1"/>
    </source>
</evidence>
<evidence type="ECO:0000259" key="9">
    <source>
        <dbReference type="Pfam" id="PF20609"/>
    </source>
</evidence>
<protein>
    <submittedName>
        <fullName evidence="10">Large repetitive protein</fullName>
    </submittedName>
</protein>
<feature type="transmembrane region" description="Helical" evidence="6">
    <location>
        <begin position="20"/>
        <end position="44"/>
    </location>
</feature>
<keyword evidence="3" id="KW-0732">Signal</keyword>
<feature type="compositionally biased region" description="Low complexity" evidence="5">
    <location>
        <begin position="1609"/>
        <end position="1632"/>
    </location>
</feature>
<evidence type="ECO:0000256" key="5">
    <source>
        <dbReference type="SAM" id="MobiDB-lite"/>
    </source>
</evidence>
<keyword evidence="6" id="KW-0812">Transmembrane</keyword>
<evidence type="ECO:0000313" key="11">
    <source>
        <dbReference type="Proteomes" id="UP000196151"/>
    </source>
</evidence>
<keyword evidence="1" id="KW-0134">Cell wall</keyword>